<dbReference type="eggNOG" id="arCOG14026">
    <property type="taxonomic scope" value="Archaea"/>
</dbReference>
<dbReference type="PATRIC" id="fig|768679.9.peg.544"/>
<dbReference type="HOGENOM" id="CLU_2613826_0_0_2"/>
<sequence length="81" mass="9694">MAWRSWWYGMPPWLRHGGCGGWRSWPPLWGDYDTWLDFHLRAAVWQIRGLAQFVRENASKLDPQTKEALARDLEELLRLLK</sequence>
<dbReference type="PaxDb" id="768679-TTX_0529"/>
<evidence type="ECO:0000313" key="2">
    <source>
        <dbReference type="Proteomes" id="UP000002654"/>
    </source>
</evidence>
<protein>
    <submittedName>
        <fullName evidence="1">Uncharacterized protein</fullName>
    </submittedName>
</protein>
<dbReference type="STRING" id="768679.TTX_0529"/>
<dbReference type="KEGG" id="ttn:TTX_0529"/>
<gene>
    <name evidence="1" type="ordered locus">TTX_0529</name>
</gene>
<proteinExistence type="predicted"/>
<accession>G4RNQ0</accession>
<organism evidence="1 2">
    <name type="scientific">Thermoproteus tenax (strain ATCC 35583 / DSM 2078 / JCM 9277 / NBRC 100435 / Kra 1)</name>
    <dbReference type="NCBI Taxonomy" id="768679"/>
    <lineage>
        <taxon>Archaea</taxon>
        <taxon>Thermoproteota</taxon>
        <taxon>Thermoprotei</taxon>
        <taxon>Thermoproteales</taxon>
        <taxon>Thermoproteaceae</taxon>
        <taxon>Thermoproteus</taxon>
    </lineage>
</organism>
<name>G4RNQ0_THETK</name>
<reference evidence="1 2" key="1">
    <citation type="journal article" date="2011" name="PLoS ONE">
        <title>The complete genome sequence of Thermoproteus tenax: a physiologically versatile member of the Crenarchaeota.</title>
        <authorList>
            <person name="Siebers B."/>
            <person name="Zaparty M."/>
            <person name="Raddatz G."/>
            <person name="Tjaden B."/>
            <person name="Albers S.V."/>
            <person name="Bell S.D."/>
            <person name="Blombach F."/>
            <person name="Kletzin A."/>
            <person name="Kyrpides N."/>
            <person name="Lanz C."/>
            <person name="Plagens A."/>
            <person name="Rampp M."/>
            <person name="Rosinus A."/>
            <person name="von Jan M."/>
            <person name="Makarova K.S."/>
            <person name="Klenk H.P."/>
            <person name="Schuster S.C."/>
            <person name="Hensel R."/>
        </authorList>
    </citation>
    <scope>NUCLEOTIDE SEQUENCE [LARGE SCALE GENOMIC DNA]</scope>
    <source>
        <strain evidence="2">ATCC 35583 / DSM 2078 / JCM 9277 / NBRC 100435 / Kra 1</strain>
    </source>
</reference>
<dbReference type="AlphaFoldDB" id="G4RNQ0"/>
<dbReference type="Proteomes" id="UP000002654">
    <property type="component" value="Chromosome"/>
</dbReference>
<evidence type="ECO:0000313" key="1">
    <source>
        <dbReference type="EMBL" id="CCC81194.1"/>
    </source>
</evidence>
<keyword evidence="2" id="KW-1185">Reference proteome</keyword>
<dbReference type="EMBL" id="FN869859">
    <property type="protein sequence ID" value="CCC81194.1"/>
    <property type="molecule type" value="Genomic_DNA"/>
</dbReference>
<dbReference type="RefSeq" id="WP_014126451.1">
    <property type="nucleotide sequence ID" value="NC_016070.1"/>
</dbReference>
<dbReference type="GeneID" id="11263529"/>